<reference evidence="3" key="1">
    <citation type="submission" date="2016-08" db="EMBL/GenBank/DDBJ databases">
        <authorList>
            <person name="Holder M.E."/>
            <person name="Ajami N.J."/>
            <person name="Petrosino J.F."/>
        </authorList>
    </citation>
    <scope>NUCLEOTIDE SEQUENCE [LARGE SCALE GENOMIC DNA]</scope>
    <source>
        <strain evidence="3">F0677</strain>
    </source>
</reference>
<protein>
    <recommendedName>
        <fullName evidence="1">IrrE N-terminal-like domain-containing protein</fullName>
    </recommendedName>
</protein>
<feature type="domain" description="IrrE N-terminal-like" evidence="1">
    <location>
        <begin position="28"/>
        <end position="114"/>
    </location>
</feature>
<evidence type="ECO:0000313" key="3">
    <source>
        <dbReference type="Proteomes" id="UP000094757"/>
    </source>
</evidence>
<evidence type="ECO:0000313" key="2">
    <source>
        <dbReference type="EMBL" id="AOH38786.1"/>
    </source>
</evidence>
<dbReference type="AlphaFoldDB" id="A0A1B3WCU9"/>
<dbReference type="InterPro" id="IPR010359">
    <property type="entry name" value="IrrE_HExxH"/>
</dbReference>
<proteinExistence type="predicted"/>
<dbReference type="KEGG" id="dpn:BCB69_01590"/>
<gene>
    <name evidence="2" type="ORF">BCB69_01590</name>
</gene>
<dbReference type="EMBL" id="CP017037">
    <property type="protein sequence ID" value="AOH38786.1"/>
    <property type="molecule type" value="Genomic_DNA"/>
</dbReference>
<dbReference type="Gene3D" id="1.10.10.2910">
    <property type="match status" value="1"/>
</dbReference>
<name>A0A1B3WCU9_9FIRM</name>
<organism evidence="2 3">
    <name type="scientific">Dialister pneumosintes</name>
    <dbReference type="NCBI Taxonomy" id="39950"/>
    <lineage>
        <taxon>Bacteria</taxon>
        <taxon>Bacillati</taxon>
        <taxon>Bacillota</taxon>
        <taxon>Negativicutes</taxon>
        <taxon>Veillonellales</taxon>
        <taxon>Veillonellaceae</taxon>
        <taxon>Dialister</taxon>
    </lineage>
</organism>
<dbReference type="Proteomes" id="UP000094757">
    <property type="component" value="Chromosome"/>
</dbReference>
<dbReference type="STRING" id="39950.BCB69_01590"/>
<evidence type="ECO:0000259" key="1">
    <source>
        <dbReference type="Pfam" id="PF06114"/>
    </source>
</evidence>
<sequence>MKRMYPLVLDIVRQYETNNPYELCKFMNISVVHTDSIDSYGLLVKVLNKKIILIHSNLDNNQRSVVLAHELGHVILHKGGYHLFDIHKLSVSKQDKKEYEANKFAFLLRAHTCLRNNPTMIDSIKGEKTLTLKDTLELLKTFSKESCFMRRA</sequence>
<dbReference type="Pfam" id="PF06114">
    <property type="entry name" value="Peptidase_M78"/>
    <property type="match status" value="1"/>
</dbReference>
<accession>A0A1B3WCU9</accession>
<dbReference type="RefSeq" id="WP_069176819.1">
    <property type="nucleotide sequence ID" value="NZ_CP017037.1"/>
</dbReference>